<evidence type="ECO:0000256" key="1">
    <source>
        <dbReference type="SAM" id="SignalP"/>
    </source>
</evidence>
<keyword evidence="3" id="KW-1185">Reference proteome</keyword>
<proteinExistence type="predicted"/>
<gene>
    <name evidence="2" type="ORF">SCH01S_10_00280</name>
</gene>
<evidence type="ECO:0008006" key="4">
    <source>
        <dbReference type="Google" id="ProtNLM"/>
    </source>
</evidence>
<evidence type="ECO:0000313" key="3">
    <source>
        <dbReference type="Proteomes" id="UP000033202"/>
    </source>
</evidence>
<protein>
    <recommendedName>
        <fullName evidence="4">DUF4878 domain-containing protein</fullName>
    </recommendedName>
</protein>
<comment type="caution">
    <text evidence="2">The sequence shown here is derived from an EMBL/GenBank/DDBJ whole genome shotgun (WGS) entry which is preliminary data.</text>
</comment>
<dbReference type="RefSeq" id="WP_046347078.1">
    <property type="nucleotide sequence ID" value="NZ_BBWU01000010.1"/>
</dbReference>
<name>A0A0E9ML31_9SPHN</name>
<evidence type="ECO:0000313" key="2">
    <source>
        <dbReference type="EMBL" id="GAO38218.1"/>
    </source>
</evidence>
<feature type="signal peptide" evidence="1">
    <location>
        <begin position="1"/>
        <end position="18"/>
    </location>
</feature>
<dbReference type="AlphaFoldDB" id="A0A0E9ML31"/>
<keyword evidence="1" id="KW-0732">Signal</keyword>
<accession>A0A0E9ML31</accession>
<sequence>MIRWLAALLVLIAAPAAALDSGTASGRYTRDGFSVAFAHAVALSCDNAEGLLDASGIRVLLSDVEVPVDAILGPVEPLAQTMAHGGKLRGVILEFDPADRTVLHAQVLDGGEAVTSLNLADTEGVWKALTIANGRIRGALAGEELTAEFDAPIATDPVVEELKGTAATASPFAKLIQTQAAELQAGDFAAMKAILTDRRWAVIDKLPPEARTAARAQAAELRANAAAIDRILIRRTTATALHGKDIMGLFRREGGTWKLD</sequence>
<dbReference type="Proteomes" id="UP000033202">
    <property type="component" value="Unassembled WGS sequence"/>
</dbReference>
<dbReference type="EMBL" id="BBWU01000010">
    <property type="protein sequence ID" value="GAO38218.1"/>
    <property type="molecule type" value="Genomic_DNA"/>
</dbReference>
<organism evidence="2 3">
    <name type="scientific">Sphingomonas changbaiensis NBRC 104936</name>
    <dbReference type="NCBI Taxonomy" id="1219043"/>
    <lineage>
        <taxon>Bacteria</taxon>
        <taxon>Pseudomonadati</taxon>
        <taxon>Pseudomonadota</taxon>
        <taxon>Alphaproteobacteria</taxon>
        <taxon>Sphingomonadales</taxon>
        <taxon>Sphingomonadaceae</taxon>
        <taxon>Sphingomonas</taxon>
    </lineage>
</organism>
<dbReference type="STRING" id="1219043.SCH01S_10_00280"/>
<reference evidence="2 3" key="1">
    <citation type="submission" date="2015-04" db="EMBL/GenBank/DDBJ databases">
        <title>Whole genome shotgun sequence of Sphingomonas changbaiensis NBRC 104936.</title>
        <authorList>
            <person name="Katano-Makiyama Y."/>
            <person name="Hosoyama A."/>
            <person name="Hashimoto M."/>
            <person name="Noguchi M."/>
            <person name="Tsuchikane K."/>
            <person name="Ohji S."/>
            <person name="Yamazoe A."/>
            <person name="Ichikawa N."/>
            <person name="Kimura A."/>
            <person name="Fujita N."/>
        </authorList>
    </citation>
    <scope>NUCLEOTIDE SEQUENCE [LARGE SCALE GENOMIC DNA]</scope>
    <source>
        <strain evidence="2 3">NBRC 104936</strain>
    </source>
</reference>
<feature type="chain" id="PRO_5002429125" description="DUF4878 domain-containing protein" evidence="1">
    <location>
        <begin position="19"/>
        <end position="260"/>
    </location>
</feature>